<dbReference type="AlphaFoldDB" id="A0A5B7CVR7"/>
<feature type="compositionally biased region" description="Basic residues" evidence="1">
    <location>
        <begin position="1"/>
        <end position="10"/>
    </location>
</feature>
<evidence type="ECO:0000313" key="3">
    <source>
        <dbReference type="Proteomes" id="UP000324222"/>
    </source>
</evidence>
<feature type="compositionally biased region" description="Basic and acidic residues" evidence="1">
    <location>
        <begin position="11"/>
        <end position="20"/>
    </location>
</feature>
<reference evidence="2 3" key="1">
    <citation type="submission" date="2019-05" db="EMBL/GenBank/DDBJ databases">
        <title>Another draft genome of Portunus trituberculatus and its Hox gene families provides insights of decapod evolution.</title>
        <authorList>
            <person name="Jeong J.-H."/>
            <person name="Song I."/>
            <person name="Kim S."/>
            <person name="Choi T."/>
            <person name="Kim D."/>
            <person name="Ryu S."/>
            <person name="Kim W."/>
        </authorList>
    </citation>
    <scope>NUCLEOTIDE SEQUENCE [LARGE SCALE GENOMIC DNA]</scope>
    <source>
        <tissue evidence="2">Muscle</tissue>
    </source>
</reference>
<evidence type="ECO:0000256" key="1">
    <source>
        <dbReference type="SAM" id="MobiDB-lite"/>
    </source>
</evidence>
<gene>
    <name evidence="2" type="ORF">E2C01_004210</name>
</gene>
<sequence length="127" mass="14103">MTSSRGRHKPSRFESNRGELRQGGAGPAGCGVVVCGVGSVNVACGHRGCDAAAPVSETQAFIFVPVTLNYFHTLHTYNPATHRTATRYYRLRKIKVTLQEEEEEEEEEEERMTYLACCPVLVNSNRI</sequence>
<comment type="caution">
    <text evidence="2">The sequence shown here is derived from an EMBL/GenBank/DDBJ whole genome shotgun (WGS) entry which is preliminary data.</text>
</comment>
<name>A0A5B7CVR7_PORTR</name>
<organism evidence="2 3">
    <name type="scientific">Portunus trituberculatus</name>
    <name type="common">Swimming crab</name>
    <name type="synonym">Neptunus trituberculatus</name>
    <dbReference type="NCBI Taxonomy" id="210409"/>
    <lineage>
        <taxon>Eukaryota</taxon>
        <taxon>Metazoa</taxon>
        <taxon>Ecdysozoa</taxon>
        <taxon>Arthropoda</taxon>
        <taxon>Crustacea</taxon>
        <taxon>Multicrustacea</taxon>
        <taxon>Malacostraca</taxon>
        <taxon>Eumalacostraca</taxon>
        <taxon>Eucarida</taxon>
        <taxon>Decapoda</taxon>
        <taxon>Pleocyemata</taxon>
        <taxon>Brachyura</taxon>
        <taxon>Eubrachyura</taxon>
        <taxon>Portunoidea</taxon>
        <taxon>Portunidae</taxon>
        <taxon>Portuninae</taxon>
        <taxon>Portunus</taxon>
    </lineage>
</organism>
<evidence type="ECO:0000313" key="2">
    <source>
        <dbReference type="EMBL" id="MPC11543.1"/>
    </source>
</evidence>
<feature type="region of interest" description="Disordered" evidence="1">
    <location>
        <begin position="1"/>
        <end position="27"/>
    </location>
</feature>
<keyword evidence="3" id="KW-1185">Reference proteome</keyword>
<accession>A0A5B7CVR7</accession>
<proteinExistence type="predicted"/>
<dbReference type="EMBL" id="VSRR010000168">
    <property type="protein sequence ID" value="MPC11543.1"/>
    <property type="molecule type" value="Genomic_DNA"/>
</dbReference>
<protein>
    <submittedName>
        <fullName evidence="2">Uncharacterized protein</fullName>
    </submittedName>
</protein>
<dbReference type="Proteomes" id="UP000324222">
    <property type="component" value="Unassembled WGS sequence"/>
</dbReference>